<organism evidence="5 6">
    <name type="scientific">Planoprotostelium fungivorum</name>
    <dbReference type="NCBI Taxonomy" id="1890364"/>
    <lineage>
        <taxon>Eukaryota</taxon>
        <taxon>Amoebozoa</taxon>
        <taxon>Evosea</taxon>
        <taxon>Variosea</taxon>
        <taxon>Cavosteliida</taxon>
        <taxon>Cavosteliaceae</taxon>
        <taxon>Planoprotostelium</taxon>
    </lineage>
</organism>
<dbReference type="Pfam" id="PF01281">
    <property type="entry name" value="Ribosomal_L9_N"/>
    <property type="match status" value="1"/>
</dbReference>
<dbReference type="STRING" id="1890364.A0A2P6NCV7"/>
<sequence length="162" mass="18259">MNTIPTRGAKAVPHKQRVILTQEIEKLGQRGQEISVTAGFARNYLLLKKLAVPVSLTNRKAFPAVSIEEMTPAEQNKVRRGSSPFNKNILRMFRHANKKKGSNPINPVTREDISEKVLRQFRIELAPEDILLEEAILVPGSHVVPILYRGHPDNLKLSLKKI</sequence>
<dbReference type="InterPro" id="IPR020070">
    <property type="entry name" value="Ribosomal_bL9_N"/>
</dbReference>
<accession>A0A2P6NCV7</accession>
<dbReference type="GO" id="GO:0006412">
    <property type="term" value="P:translation"/>
    <property type="evidence" value="ECO:0007669"/>
    <property type="project" value="InterPro"/>
</dbReference>
<keyword evidence="3" id="KW-0687">Ribonucleoprotein</keyword>
<dbReference type="FunCoup" id="A0A2P6NCV7">
    <property type="interactions" value="258"/>
</dbReference>
<dbReference type="OrthoDB" id="5555409at2759"/>
<dbReference type="SUPFAM" id="SSF55658">
    <property type="entry name" value="L9 N-domain-like"/>
    <property type="match status" value="1"/>
</dbReference>
<evidence type="ECO:0000313" key="6">
    <source>
        <dbReference type="Proteomes" id="UP000241769"/>
    </source>
</evidence>
<dbReference type="InterPro" id="IPR009027">
    <property type="entry name" value="Ribosomal_bL9/RNase_H1_N"/>
</dbReference>
<evidence type="ECO:0000313" key="5">
    <source>
        <dbReference type="EMBL" id="PRP81772.1"/>
    </source>
</evidence>
<dbReference type="GO" id="GO:0003735">
    <property type="term" value="F:structural constituent of ribosome"/>
    <property type="evidence" value="ECO:0007669"/>
    <property type="project" value="InterPro"/>
</dbReference>
<dbReference type="PROSITE" id="PS00651">
    <property type="entry name" value="RIBOSOMAL_L9"/>
    <property type="match status" value="1"/>
</dbReference>
<dbReference type="EMBL" id="MDYQ01000118">
    <property type="protein sequence ID" value="PRP81772.1"/>
    <property type="molecule type" value="Genomic_DNA"/>
</dbReference>
<name>A0A2P6NCV7_9EUKA</name>
<evidence type="ECO:0000259" key="4">
    <source>
        <dbReference type="PROSITE" id="PS00651"/>
    </source>
</evidence>
<dbReference type="PANTHER" id="PTHR21368">
    <property type="entry name" value="50S RIBOSOMAL PROTEIN L9"/>
    <property type="match status" value="1"/>
</dbReference>
<gene>
    <name evidence="5" type="ORF">PROFUN_10642</name>
</gene>
<dbReference type="InterPro" id="IPR036935">
    <property type="entry name" value="Ribosomal_bL9_N_sf"/>
</dbReference>
<keyword evidence="2 5" id="KW-0689">Ribosomal protein</keyword>
<dbReference type="Gene3D" id="3.40.5.10">
    <property type="entry name" value="Ribosomal protein L9, N-terminal domain"/>
    <property type="match status" value="1"/>
</dbReference>
<comment type="similarity">
    <text evidence="1">Belongs to the bacterial ribosomal protein bL9 family.</text>
</comment>
<dbReference type="GO" id="GO:0005840">
    <property type="term" value="C:ribosome"/>
    <property type="evidence" value="ECO:0007669"/>
    <property type="project" value="UniProtKB-KW"/>
</dbReference>
<reference evidence="5 6" key="1">
    <citation type="journal article" date="2018" name="Genome Biol. Evol.">
        <title>Multiple Roots of Fruiting Body Formation in Amoebozoa.</title>
        <authorList>
            <person name="Hillmann F."/>
            <person name="Forbes G."/>
            <person name="Novohradska S."/>
            <person name="Ferling I."/>
            <person name="Riege K."/>
            <person name="Groth M."/>
            <person name="Westermann M."/>
            <person name="Marz M."/>
            <person name="Spaller T."/>
            <person name="Winckler T."/>
            <person name="Schaap P."/>
            <person name="Glockner G."/>
        </authorList>
    </citation>
    <scope>NUCLEOTIDE SEQUENCE [LARGE SCALE GENOMIC DNA]</scope>
    <source>
        <strain evidence="5 6">Jena</strain>
    </source>
</reference>
<dbReference type="InterPro" id="IPR000244">
    <property type="entry name" value="Ribosomal_bL9"/>
</dbReference>
<evidence type="ECO:0000256" key="1">
    <source>
        <dbReference type="ARBA" id="ARBA00010605"/>
    </source>
</evidence>
<dbReference type="InParanoid" id="A0A2P6NCV7"/>
<protein>
    <submittedName>
        <fullName evidence="5">50S ribosomal protein L9</fullName>
    </submittedName>
</protein>
<comment type="caution">
    <text evidence="5">The sequence shown here is derived from an EMBL/GenBank/DDBJ whole genome shotgun (WGS) entry which is preliminary data.</text>
</comment>
<keyword evidence="6" id="KW-1185">Reference proteome</keyword>
<dbReference type="GO" id="GO:1990904">
    <property type="term" value="C:ribonucleoprotein complex"/>
    <property type="evidence" value="ECO:0007669"/>
    <property type="project" value="UniProtKB-KW"/>
</dbReference>
<dbReference type="Proteomes" id="UP000241769">
    <property type="component" value="Unassembled WGS sequence"/>
</dbReference>
<evidence type="ECO:0000256" key="3">
    <source>
        <dbReference type="ARBA" id="ARBA00023274"/>
    </source>
</evidence>
<proteinExistence type="inferred from homology"/>
<dbReference type="AlphaFoldDB" id="A0A2P6NCV7"/>
<feature type="domain" description="Ribosomal protein L9" evidence="4">
    <location>
        <begin position="28"/>
        <end position="55"/>
    </location>
</feature>
<evidence type="ECO:0000256" key="2">
    <source>
        <dbReference type="ARBA" id="ARBA00022980"/>
    </source>
</evidence>